<proteinExistence type="inferred from homology"/>
<gene>
    <name evidence="2" type="ORF">SMTD_LOCUS19746</name>
</gene>
<protein>
    <submittedName>
        <fullName evidence="2">Uncharacterized protein</fullName>
    </submittedName>
</protein>
<dbReference type="PANTHER" id="PTHR22878">
    <property type="entry name" value="DYNEIN HEAVY CHAIN 6, AXONEMAL-LIKE-RELATED"/>
    <property type="match status" value="1"/>
</dbReference>
<dbReference type="InterPro" id="IPR024317">
    <property type="entry name" value="Dynein_heavy_chain_D4_dom"/>
</dbReference>
<evidence type="ECO:0000313" key="3">
    <source>
        <dbReference type="Proteomes" id="UP000269396"/>
    </source>
</evidence>
<dbReference type="GO" id="GO:0051959">
    <property type="term" value="F:dynein light intermediate chain binding"/>
    <property type="evidence" value="ECO:0007669"/>
    <property type="project" value="InterPro"/>
</dbReference>
<dbReference type="Gene3D" id="1.20.920.20">
    <property type="match status" value="1"/>
</dbReference>
<dbReference type="GO" id="GO:0007018">
    <property type="term" value="P:microtubule-based movement"/>
    <property type="evidence" value="ECO:0007669"/>
    <property type="project" value="InterPro"/>
</dbReference>
<reference evidence="2 3" key="1">
    <citation type="submission" date="2018-11" db="EMBL/GenBank/DDBJ databases">
        <authorList>
            <consortium name="Pathogen Informatics"/>
        </authorList>
    </citation>
    <scope>NUCLEOTIDE SEQUENCE [LARGE SCALE GENOMIC DNA]</scope>
    <source>
        <strain>Denwood</strain>
        <strain evidence="3">Zambia</strain>
    </source>
</reference>
<evidence type="ECO:0000256" key="1">
    <source>
        <dbReference type="ARBA" id="ARBA00008887"/>
    </source>
</evidence>
<dbReference type="InterPro" id="IPR026983">
    <property type="entry name" value="DHC"/>
</dbReference>
<name>A0A183PZG0_9TREM</name>
<dbReference type="AlphaFoldDB" id="A0A183PZG0"/>
<dbReference type="GO" id="GO:0045505">
    <property type="term" value="F:dynein intermediate chain binding"/>
    <property type="evidence" value="ECO:0007669"/>
    <property type="project" value="InterPro"/>
</dbReference>
<accession>A0A183PZG0</accession>
<evidence type="ECO:0000313" key="2">
    <source>
        <dbReference type="EMBL" id="VDP80622.1"/>
    </source>
</evidence>
<dbReference type="EMBL" id="UZAL01042929">
    <property type="protein sequence ID" value="VDP80622.1"/>
    <property type="molecule type" value="Genomic_DNA"/>
</dbReference>
<keyword evidence="3" id="KW-1185">Reference proteome</keyword>
<dbReference type="Pfam" id="PF12780">
    <property type="entry name" value="AAA_8"/>
    <property type="match status" value="1"/>
</dbReference>
<sequence>MENDIRESTVHLFKYFHTSITPLAEKFLMNLGRKTYVTPTSYLELIDSFQRLLTQKQNDTMKAKMR</sequence>
<dbReference type="PANTHER" id="PTHR22878:SF70">
    <property type="entry name" value="DYNEIN HEAVY CHAIN 2, AXONEMAL"/>
    <property type="match status" value="1"/>
</dbReference>
<dbReference type="STRING" id="31246.A0A183PZG0"/>
<dbReference type="GO" id="GO:0030286">
    <property type="term" value="C:dynein complex"/>
    <property type="evidence" value="ECO:0007669"/>
    <property type="project" value="InterPro"/>
</dbReference>
<organism evidence="2 3">
    <name type="scientific">Schistosoma mattheei</name>
    <dbReference type="NCBI Taxonomy" id="31246"/>
    <lineage>
        <taxon>Eukaryota</taxon>
        <taxon>Metazoa</taxon>
        <taxon>Spiralia</taxon>
        <taxon>Lophotrochozoa</taxon>
        <taxon>Platyhelminthes</taxon>
        <taxon>Trematoda</taxon>
        <taxon>Digenea</taxon>
        <taxon>Strigeidida</taxon>
        <taxon>Schistosomatoidea</taxon>
        <taxon>Schistosomatidae</taxon>
        <taxon>Schistosoma</taxon>
    </lineage>
</organism>
<comment type="similarity">
    <text evidence="1">Belongs to the dynein heavy chain family.</text>
</comment>
<dbReference type="Proteomes" id="UP000269396">
    <property type="component" value="Unassembled WGS sequence"/>
</dbReference>